<keyword evidence="2" id="KW-1185">Reference proteome</keyword>
<gene>
    <name evidence="1" type="ORF">OUZ56_018517</name>
</gene>
<protein>
    <submittedName>
        <fullName evidence="1">Uncharacterized protein</fullName>
    </submittedName>
</protein>
<dbReference type="Proteomes" id="UP001234178">
    <property type="component" value="Unassembled WGS sequence"/>
</dbReference>
<organism evidence="1 2">
    <name type="scientific">Daphnia magna</name>
    <dbReference type="NCBI Taxonomy" id="35525"/>
    <lineage>
        <taxon>Eukaryota</taxon>
        <taxon>Metazoa</taxon>
        <taxon>Ecdysozoa</taxon>
        <taxon>Arthropoda</taxon>
        <taxon>Crustacea</taxon>
        <taxon>Branchiopoda</taxon>
        <taxon>Diplostraca</taxon>
        <taxon>Cladocera</taxon>
        <taxon>Anomopoda</taxon>
        <taxon>Daphniidae</taxon>
        <taxon>Daphnia</taxon>
    </lineage>
</organism>
<name>A0ABQ9Z931_9CRUS</name>
<sequence>MAGSRRAWSSAISQTNCNRKHCFSPTMEQWTLTTANFTTETKNYGPQPRFDNFPICRSGWELTPFYWAGEIQPVEASAVIPQCDLADAFRYQDVNFFEYQHQTNPAYSEAHINPMGIMADITASMNEHSITGSNQMAGTSAIVVSAAEKQVSQPLPISSRILKSTHSSSCSSLSSY</sequence>
<reference evidence="1 2" key="1">
    <citation type="journal article" date="2023" name="Nucleic Acids Res.">
        <title>The hologenome of Daphnia magna reveals possible DNA methylation and microbiome-mediated evolution of the host genome.</title>
        <authorList>
            <person name="Chaturvedi A."/>
            <person name="Li X."/>
            <person name="Dhandapani V."/>
            <person name="Marshall H."/>
            <person name="Kissane S."/>
            <person name="Cuenca-Cambronero M."/>
            <person name="Asole G."/>
            <person name="Calvet F."/>
            <person name="Ruiz-Romero M."/>
            <person name="Marangio P."/>
            <person name="Guigo R."/>
            <person name="Rago D."/>
            <person name="Mirbahai L."/>
            <person name="Eastwood N."/>
            <person name="Colbourne J.K."/>
            <person name="Zhou J."/>
            <person name="Mallon E."/>
            <person name="Orsini L."/>
        </authorList>
    </citation>
    <scope>NUCLEOTIDE SEQUENCE [LARGE SCALE GENOMIC DNA]</scope>
    <source>
        <strain evidence="1">LRV0_1</strain>
    </source>
</reference>
<dbReference type="EMBL" id="JAOYFB010000003">
    <property type="protein sequence ID" value="KAK4009402.1"/>
    <property type="molecule type" value="Genomic_DNA"/>
</dbReference>
<comment type="caution">
    <text evidence="1">The sequence shown here is derived from an EMBL/GenBank/DDBJ whole genome shotgun (WGS) entry which is preliminary data.</text>
</comment>
<evidence type="ECO:0000313" key="1">
    <source>
        <dbReference type="EMBL" id="KAK4009402.1"/>
    </source>
</evidence>
<proteinExistence type="predicted"/>
<accession>A0ABQ9Z931</accession>
<evidence type="ECO:0000313" key="2">
    <source>
        <dbReference type="Proteomes" id="UP001234178"/>
    </source>
</evidence>